<keyword evidence="2" id="KW-1185">Reference proteome</keyword>
<proteinExistence type="predicted"/>
<gene>
    <name evidence="1" type="ORF">SAMN05421769_2222</name>
</gene>
<dbReference type="RefSeq" id="WP_143747570.1">
    <property type="nucleotide sequence ID" value="NZ_FSRQ01000002.1"/>
</dbReference>
<accession>A0A1N6H5M8</accession>
<dbReference type="Proteomes" id="UP000184782">
    <property type="component" value="Unassembled WGS sequence"/>
</dbReference>
<dbReference type="OrthoDB" id="914976at2"/>
<evidence type="ECO:0008006" key="3">
    <source>
        <dbReference type="Google" id="ProtNLM"/>
    </source>
</evidence>
<evidence type="ECO:0000313" key="2">
    <source>
        <dbReference type="Proteomes" id="UP000184782"/>
    </source>
</evidence>
<evidence type="ECO:0000313" key="1">
    <source>
        <dbReference type="EMBL" id="SIO14977.1"/>
    </source>
</evidence>
<reference evidence="2" key="1">
    <citation type="submission" date="2016-12" db="EMBL/GenBank/DDBJ databases">
        <authorList>
            <person name="Varghese N."/>
            <person name="Submissions S."/>
        </authorList>
    </citation>
    <scope>NUCLEOTIDE SEQUENCE [LARGE SCALE GENOMIC DNA]</scope>
    <source>
        <strain evidence="2">DSM 16779</strain>
    </source>
</reference>
<protein>
    <recommendedName>
        <fullName evidence="3">CarboxypepD_reg-like domain-containing protein</fullName>
    </recommendedName>
</protein>
<dbReference type="STRING" id="59733.SAMN05421769_2222"/>
<dbReference type="AlphaFoldDB" id="A0A1N6H5M8"/>
<dbReference type="EMBL" id="FSRQ01000002">
    <property type="protein sequence ID" value="SIO14977.1"/>
    <property type="molecule type" value="Genomic_DNA"/>
</dbReference>
<organism evidence="1 2">
    <name type="scientific">Chryseobacterium scophthalmum</name>
    <dbReference type="NCBI Taxonomy" id="59733"/>
    <lineage>
        <taxon>Bacteria</taxon>
        <taxon>Pseudomonadati</taxon>
        <taxon>Bacteroidota</taxon>
        <taxon>Flavobacteriia</taxon>
        <taxon>Flavobacteriales</taxon>
        <taxon>Weeksellaceae</taxon>
        <taxon>Chryseobacterium group</taxon>
        <taxon>Chryseobacterium</taxon>
    </lineage>
</organism>
<name>A0A1N6H5M8_9FLAO</name>
<sequence length="288" mass="33109">MTKIFTVLFFILSLSIFSQNRIKILDSENQKPIPYAKLILKDKSYYKNTEENGEAILEKDEEISEIQSFGYEKLKVEKAQQTYLLKPQFNEIEEVEITKPKFQKSFSVGSIKKSSMGFSALNISWVVVDLFKNEIPDEKVYIKKIKIPTQVHNTIKEATFNLIFYENINGKPSLEKTKNIVVSCKSGKHLTEIDLSKNPIPFPKDGLFIGFEWIVNEQNTYSYITTVNHPDGTKEKNVLKHGTAPSFKACESVNSNVMANSNLDWYNIFNTKTRKTVYSISMQLELTN</sequence>